<reference evidence="1 2" key="1">
    <citation type="journal article" date="2021" name="Nat. Plants">
        <title>The Taxus genome provides insights into paclitaxel biosynthesis.</title>
        <authorList>
            <person name="Xiong X."/>
            <person name="Gou J."/>
            <person name="Liao Q."/>
            <person name="Li Y."/>
            <person name="Zhou Q."/>
            <person name="Bi G."/>
            <person name="Li C."/>
            <person name="Du R."/>
            <person name="Wang X."/>
            <person name="Sun T."/>
            <person name="Guo L."/>
            <person name="Liang H."/>
            <person name="Lu P."/>
            <person name="Wu Y."/>
            <person name="Zhang Z."/>
            <person name="Ro D.K."/>
            <person name="Shang Y."/>
            <person name="Huang S."/>
            <person name="Yan J."/>
        </authorList>
    </citation>
    <scope>NUCLEOTIDE SEQUENCE [LARGE SCALE GENOMIC DNA]</scope>
    <source>
        <strain evidence="1">Ta-2019</strain>
    </source>
</reference>
<accession>A0AA38GI97</accession>
<comment type="caution">
    <text evidence="1">The sequence shown here is derived from an EMBL/GenBank/DDBJ whole genome shotgun (WGS) entry which is preliminary data.</text>
</comment>
<evidence type="ECO:0000313" key="2">
    <source>
        <dbReference type="Proteomes" id="UP000824469"/>
    </source>
</evidence>
<dbReference type="AlphaFoldDB" id="A0AA38GI97"/>
<dbReference type="EMBL" id="JAHRHJ020000003">
    <property type="protein sequence ID" value="KAH9323476.1"/>
    <property type="molecule type" value="Genomic_DNA"/>
</dbReference>
<keyword evidence="2" id="KW-1185">Reference proteome</keyword>
<dbReference type="Proteomes" id="UP000824469">
    <property type="component" value="Unassembled WGS sequence"/>
</dbReference>
<feature type="non-terminal residue" evidence="1">
    <location>
        <position position="1"/>
    </location>
</feature>
<organism evidence="1 2">
    <name type="scientific">Taxus chinensis</name>
    <name type="common">Chinese yew</name>
    <name type="synonym">Taxus wallichiana var. chinensis</name>
    <dbReference type="NCBI Taxonomy" id="29808"/>
    <lineage>
        <taxon>Eukaryota</taxon>
        <taxon>Viridiplantae</taxon>
        <taxon>Streptophyta</taxon>
        <taxon>Embryophyta</taxon>
        <taxon>Tracheophyta</taxon>
        <taxon>Spermatophyta</taxon>
        <taxon>Pinopsida</taxon>
        <taxon>Pinidae</taxon>
        <taxon>Conifers II</taxon>
        <taxon>Cupressales</taxon>
        <taxon>Taxaceae</taxon>
        <taxon>Taxus</taxon>
    </lineage>
</organism>
<feature type="non-terminal residue" evidence="1">
    <location>
        <position position="111"/>
    </location>
</feature>
<name>A0AA38GI97_TAXCH</name>
<evidence type="ECO:0000313" key="1">
    <source>
        <dbReference type="EMBL" id="KAH9323476.1"/>
    </source>
</evidence>
<sequence>ATTHLVTKLNDQEVVASKHYVVACGTKMSEGMIYNIAGYIAEKIVEEVHTGGKISFGAVLLSLVFMEIGVPDGPKEKIWEYPMENKSPAERFSKYLCKGAMIDEVKQRGEV</sequence>
<protein>
    <submittedName>
        <fullName evidence="1">Uncharacterized protein</fullName>
    </submittedName>
</protein>
<gene>
    <name evidence="1" type="ORF">KI387_018115</name>
</gene>
<proteinExistence type="predicted"/>